<keyword evidence="1" id="KW-0663">Pyridoxal phosphate</keyword>
<reference evidence="2" key="1">
    <citation type="submission" date="2023-02" db="EMBL/GenBank/DDBJ databases">
        <title>Genome of toxic invasive species Heracleum sosnowskyi carries increased number of genes despite the absence of recent whole-genome duplications.</title>
        <authorList>
            <person name="Schelkunov M."/>
            <person name="Shtratnikova V."/>
            <person name="Makarenko M."/>
            <person name="Klepikova A."/>
            <person name="Omelchenko D."/>
            <person name="Novikova G."/>
            <person name="Obukhova E."/>
            <person name="Bogdanov V."/>
            <person name="Penin A."/>
            <person name="Logacheva M."/>
        </authorList>
    </citation>
    <scope>NUCLEOTIDE SEQUENCE</scope>
    <source>
        <strain evidence="2">Hsosn_3</strain>
        <tissue evidence="2">Leaf</tissue>
    </source>
</reference>
<proteinExistence type="predicted"/>
<dbReference type="Proteomes" id="UP001237642">
    <property type="component" value="Unassembled WGS sequence"/>
</dbReference>
<comment type="caution">
    <text evidence="2">The sequence shown here is derived from an EMBL/GenBank/DDBJ whole genome shotgun (WGS) entry which is preliminary data.</text>
</comment>
<name>A0AAD8HTY3_9APIA</name>
<dbReference type="Gene3D" id="3.20.20.10">
    <property type="entry name" value="Alanine racemase"/>
    <property type="match status" value="1"/>
</dbReference>
<organism evidence="2 3">
    <name type="scientific">Heracleum sosnowskyi</name>
    <dbReference type="NCBI Taxonomy" id="360622"/>
    <lineage>
        <taxon>Eukaryota</taxon>
        <taxon>Viridiplantae</taxon>
        <taxon>Streptophyta</taxon>
        <taxon>Embryophyta</taxon>
        <taxon>Tracheophyta</taxon>
        <taxon>Spermatophyta</taxon>
        <taxon>Magnoliopsida</taxon>
        <taxon>eudicotyledons</taxon>
        <taxon>Gunneridae</taxon>
        <taxon>Pentapetalae</taxon>
        <taxon>asterids</taxon>
        <taxon>campanulids</taxon>
        <taxon>Apiales</taxon>
        <taxon>Apiaceae</taxon>
        <taxon>Apioideae</taxon>
        <taxon>apioid superclade</taxon>
        <taxon>Tordylieae</taxon>
        <taxon>Tordyliinae</taxon>
        <taxon>Heracleum</taxon>
    </lineage>
</organism>
<protein>
    <submittedName>
        <fullName evidence="2">Uncharacterized protein</fullName>
    </submittedName>
</protein>
<dbReference type="AlphaFoldDB" id="A0AAD8HTY3"/>
<gene>
    <name evidence="2" type="ORF">POM88_038117</name>
</gene>
<dbReference type="PANTHER" id="PTHR10146">
    <property type="entry name" value="PROLINE SYNTHETASE CO-TRANSCRIBED BACTERIAL HOMOLOG PROTEIN"/>
    <property type="match status" value="1"/>
</dbReference>
<keyword evidence="3" id="KW-1185">Reference proteome</keyword>
<evidence type="ECO:0000313" key="2">
    <source>
        <dbReference type="EMBL" id="KAK1372025.1"/>
    </source>
</evidence>
<dbReference type="SUPFAM" id="SSF51419">
    <property type="entry name" value="PLP-binding barrel"/>
    <property type="match status" value="1"/>
</dbReference>
<evidence type="ECO:0000256" key="1">
    <source>
        <dbReference type="ARBA" id="ARBA00022898"/>
    </source>
</evidence>
<evidence type="ECO:0000313" key="3">
    <source>
        <dbReference type="Proteomes" id="UP001237642"/>
    </source>
</evidence>
<dbReference type="GO" id="GO:0030170">
    <property type="term" value="F:pyridoxal phosphate binding"/>
    <property type="evidence" value="ECO:0007669"/>
    <property type="project" value="InterPro"/>
</dbReference>
<sequence length="191" mass="21165">MGWPNLKFSGLMTIGMAYYSSTPENFKTLSNCKIEVCKAIRMALDQCQLSTGMSGDSEQAGASVIESAYRVPFPDKDENLGRDLRVVEYGKPTTSGTLPNHRDLNEIPRIPLISNFSSGPEEEELNGLNIEGRKRIRTGHETQTTMDTEGDRYVRSTTQIQSADVETQEEEAQVSKNEVLAGVAMQLRLSL</sequence>
<dbReference type="PANTHER" id="PTHR10146:SF14">
    <property type="entry name" value="PYRIDOXAL PHOSPHATE HOMEOSTASIS PROTEIN"/>
    <property type="match status" value="1"/>
</dbReference>
<accession>A0AAD8HTY3</accession>
<reference evidence="2" key="2">
    <citation type="submission" date="2023-05" db="EMBL/GenBank/DDBJ databases">
        <authorList>
            <person name="Schelkunov M.I."/>
        </authorList>
    </citation>
    <scope>NUCLEOTIDE SEQUENCE</scope>
    <source>
        <strain evidence="2">Hsosn_3</strain>
        <tissue evidence="2">Leaf</tissue>
    </source>
</reference>
<dbReference type="InterPro" id="IPR011078">
    <property type="entry name" value="PyrdxlP_homeostasis"/>
</dbReference>
<dbReference type="InterPro" id="IPR029066">
    <property type="entry name" value="PLP-binding_barrel"/>
</dbReference>
<dbReference type="EMBL" id="JAUIZM010000008">
    <property type="protein sequence ID" value="KAK1372025.1"/>
    <property type="molecule type" value="Genomic_DNA"/>
</dbReference>